<organism evidence="2 3">
    <name type="scientific">Nasonia vitripennis</name>
    <name type="common">Parasitic wasp</name>
    <dbReference type="NCBI Taxonomy" id="7425"/>
    <lineage>
        <taxon>Eukaryota</taxon>
        <taxon>Metazoa</taxon>
        <taxon>Ecdysozoa</taxon>
        <taxon>Arthropoda</taxon>
        <taxon>Hexapoda</taxon>
        <taxon>Insecta</taxon>
        <taxon>Pterygota</taxon>
        <taxon>Neoptera</taxon>
        <taxon>Endopterygota</taxon>
        <taxon>Hymenoptera</taxon>
        <taxon>Apocrita</taxon>
        <taxon>Proctotrupomorpha</taxon>
        <taxon>Chalcidoidea</taxon>
        <taxon>Pteromalidae</taxon>
        <taxon>Pteromalinae</taxon>
        <taxon>Nasonia</taxon>
    </lineage>
</organism>
<evidence type="ECO:0000313" key="2">
    <source>
        <dbReference type="EnsemblMetazoa" id="XP_031786296"/>
    </source>
</evidence>
<dbReference type="AlphaFoldDB" id="A0A7M7QEK3"/>
<feature type="compositionally biased region" description="Low complexity" evidence="1">
    <location>
        <begin position="327"/>
        <end position="345"/>
    </location>
</feature>
<feature type="region of interest" description="Disordered" evidence="1">
    <location>
        <begin position="1"/>
        <end position="35"/>
    </location>
</feature>
<keyword evidence="3" id="KW-1185">Reference proteome</keyword>
<proteinExistence type="predicted"/>
<feature type="compositionally biased region" description="Low complexity" evidence="1">
    <location>
        <begin position="213"/>
        <end position="224"/>
    </location>
</feature>
<dbReference type="EnsemblMetazoa" id="XM_031930436">
    <property type="protein sequence ID" value="XP_031786296"/>
    <property type="gene ID" value="LOC100679448"/>
</dbReference>
<feature type="region of interest" description="Disordered" evidence="1">
    <location>
        <begin position="193"/>
        <end position="224"/>
    </location>
</feature>
<feature type="region of interest" description="Disordered" evidence="1">
    <location>
        <begin position="78"/>
        <end position="102"/>
    </location>
</feature>
<protein>
    <submittedName>
        <fullName evidence="2">Uncharacterized protein</fullName>
    </submittedName>
</protein>
<reference evidence="2" key="1">
    <citation type="submission" date="2021-01" db="UniProtKB">
        <authorList>
            <consortium name="EnsemblMetazoa"/>
        </authorList>
    </citation>
    <scope>IDENTIFICATION</scope>
</reference>
<feature type="compositionally biased region" description="Polar residues" evidence="1">
    <location>
        <begin position="193"/>
        <end position="208"/>
    </location>
</feature>
<sequence>MAGRGKQWPRNYLNQNQQPFYVENDDDDDYVDDDDDYENEKVTLAGLLTEMSDIDKDMEVLVEKKKAIVDKMKRIISTEKDQTSSHPQTLYRPPPSSFSNNSKRIKNQSRAVLPFTATSSAVGSNNNSNRQLPLQQSYSYNDEQRHRQMLPFEDQKLQKQQLQQLNYYQQLQQQQLLMTMTMNNNVKLGMSSSVLSESNPSTFISSTQHPHELLQQQQQQQQLQSENLMRYIKKRSQHYPIDQMESTSLSNNVLLSNNEQGQTNKDNTIRPFDEKRRRHDISLQNNDSFVNKYNYNFDDFNDDDDNCDDNGHEAQQYDNESDENNEDANNTAQKDQDDAAQPQAKSTKKPTNLTKKDAVDANEDNNNLHFFQLEDHTDARIRRCTADFDSIVVVGRSIDVFKIRKKFDLSTGKNVVRISDQKKTTCLLDPANEKLWFEFKLGGYMNNSINVLFSIKRNYFQKITKWLTNTRKKKVTTAESLDPFSHFFLKKLLKRLLNVCLKIVEHCVIVISQILLFTTALKCRLCTRKIGGPSANQ</sequence>
<dbReference type="Proteomes" id="UP000002358">
    <property type="component" value="Chromosome 4"/>
</dbReference>
<feature type="compositionally biased region" description="Acidic residues" evidence="1">
    <location>
        <begin position="23"/>
        <end position="35"/>
    </location>
</feature>
<name>A0A7M7QEK3_NASVI</name>
<feature type="region of interest" description="Disordered" evidence="1">
    <location>
        <begin position="256"/>
        <end position="358"/>
    </location>
</feature>
<feature type="compositionally biased region" description="Acidic residues" evidence="1">
    <location>
        <begin position="299"/>
        <end position="308"/>
    </location>
</feature>
<evidence type="ECO:0000313" key="3">
    <source>
        <dbReference type="Proteomes" id="UP000002358"/>
    </source>
</evidence>
<dbReference type="GeneID" id="100679448"/>
<evidence type="ECO:0000256" key="1">
    <source>
        <dbReference type="SAM" id="MobiDB-lite"/>
    </source>
</evidence>
<dbReference type="RefSeq" id="XP_031786296.1">
    <property type="nucleotide sequence ID" value="XM_031930436.1"/>
</dbReference>
<feature type="compositionally biased region" description="Polar residues" evidence="1">
    <location>
        <begin position="282"/>
        <end position="291"/>
    </location>
</feature>
<accession>A0A7M7QEK3</accession>